<evidence type="ECO:0000256" key="2">
    <source>
        <dbReference type="SAM" id="Phobius"/>
    </source>
</evidence>
<gene>
    <name evidence="3" type="ORF">SEV965_LOCUS17809</name>
</gene>
<keyword evidence="2" id="KW-0812">Transmembrane</keyword>
<accession>A0A814RVQ6</accession>
<evidence type="ECO:0000313" key="3">
    <source>
        <dbReference type="EMBL" id="CAF1138569.1"/>
    </source>
</evidence>
<name>A0A814RVQ6_9BILA</name>
<comment type="caution">
    <text evidence="3">The sequence shown here is derived from an EMBL/GenBank/DDBJ whole genome shotgun (WGS) entry which is preliminary data.</text>
</comment>
<feature type="coiled-coil region" evidence="1">
    <location>
        <begin position="129"/>
        <end position="156"/>
    </location>
</feature>
<keyword evidence="2" id="KW-1133">Transmembrane helix</keyword>
<protein>
    <submittedName>
        <fullName evidence="3">Uncharacterized protein</fullName>
    </submittedName>
</protein>
<evidence type="ECO:0000313" key="4">
    <source>
        <dbReference type="Proteomes" id="UP000663889"/>
    </source>
</evidence>
<keyword evidence="1" id="KW-0175">Coiled coil</keyword>
<dbReference type="AlphaFoldDB" id="A0A814RVQ6"/>
<sequence length="457" mass="52953">MMKVNRNYPTTPSLDELKSSIFTSKEQTSSIIPNELNSEINPNTYALNLTPITGIHTSINNLSLNEQLRLERDIAHQSSIITRDSFTSTYSSLQTMLSQMQLKVAAAFLQETEYLQQREQKVEYEEQLLIERNKQLENLRHEREHMEEDFLQIKNRLDSAVIQVTKFKTDGAQILQTLFSESRQIDEQLSELISESMASLVRTRSIMNSKTNNFIEKSDDVHTELNDRTTLIRNTESTITMMLELINILNQLNIEHSQDLSIAKTDFDIKNQEFIDLSQTLKHNWDIKKEIEHIRLLENEKIQVQKELLEQTLLLENLKTILQKKKNENNDSALFVLTYGPYICFLLTLLLMITGLILIGAYTYEDYSFPLDSISNNTQDRQSYDLHSLRTYAKYHEATFSHERYVAAEDELIKDANSHFHTTIGWATGYEIIAATLMFIVTALSFLLMIASRSEDI</sequence>
<feature type="transmembrane region" description="Helical" evidence="2">
    <location>
        <begin position="333"/>
        <end position="362"/>
    </location>
</feature>
<dbReference type="EMBL" id="CAJNOU010001033">
    <property type="protein sequence ID" value="CAF1138569.1"/>
    <property type="molecule type" value="Genomic_DNA"/>
</dbReference>
<keyword evidence="2" id="KW-0472">Membrane</keyword>
<feature type="transmembrane region" description="Helical" evidence="2">
    <location>
        <begin position="432"/>
        <end position="451"/>
    </location>
</feature>
<reference evidence="3" key="1">
    <citation type="submission" date="2021-02" db="EMBL/GenBank/DDBJ databases">
        <authorList>
            <person name="Nowell W R."/>
        </authorList>
    </citation>
    <scope>NUCLEOTIDE SEQUENCE</scope>
</reference>
<dbReference type="Proteomes" id="UP000663889">
    <property type="component" value="Unassembled WGS sequence"/>
</dbReference>
<organism evidence="3 4">
    <name type="scientific">Rotaria sordida</name>
    <dbReference type="NCBI Taxonomy" id="392033"/>
    <lineage>
        <taxon>Eukaryota</taxon>
        <taxon>Metazoa</taxon>
        <taxon>Spiralia</taxon>
        <taxon>Gnathifera</taxon>
        <taxon>Rotifera</taxon>
        <taxon>Eurotatoria</taxon>
        <taxon>Bdelloidea</taxon>
        <taxon>Philodinida</taxon>
        <taxon>Philodinidae</taxon>
        <taxon>Rotaria</taxon>
    </lineage>
</organism>
<proteinExistence type="predicted"/>
<evidence type="ECO:0000256" key="1">
    <source>
        <dbReference type="SAM" id="Coils"/>
    </source>
</evidence>